<evidence type="ECO:0000313" key="2">
    <source>
        <dbReference type="EMBL" id="CRG93843.1"/>
    </source>
</evidence>
<organism evidence="2 3">
    <name type="scientific">Plasmodium gallinaceum</name>
    <dbReference type="NCBI Taxonomy" id="5849"/>
    <lineage>
        <taxon>Eukaryota</taxon>
        <taxon>Sar</taxon>
        <taxon>Alveolata</taxon>
        <taxon>Apicomplexa</taxon>
        <taxon>Aconoidasida</taxon>
        <taxon>Haemosporida</taxon>
        <taxon>Plasmodiidae</taxon>
        <taxon>Plasmodium</taxon>
        <taxon>Plasmodium (Haemamoeba)</taxon>
    </lineage>
</organism>
<dbReference type="OMA" id="FHCDEVV"/>
<keyword evidence="3" id="KW-1185">Reference proteome</keyword>
<dbReference type="Pfam" id="PF03690">
    <property type="entry name" value="MYG1_exonuc"/>
    <property type="match status" value="1"/>
</dbReference>
<dbReference type="GeneID" id="39730076"/>
<dbReference type="InterPro" id="IPR003226">
    <property type="entry name" value="MYG1_exonuclease"/>
</dbReference>
<dbReference type="OrthoDB" id="10265310at2759"/>
<comment type="similarity">
    <text evidence="1">Belongs to the MYG1 family.</text>
</comment>
<dbReference type="Proteomes" id="UP000220797">
    <property type="component" value="Unassembled WGS sequence"/>
</dbReference>
<dbReference type="VEuPathDB" id="PlasmoDB:PGAL8A_00155200"/>
<comment type="caution">
    <text evidence="2">The sequence shown here is derived from an EMBL/GenBank/DDBJ whole genome shotgun (WGS) entry which is preliminary data.</text>
</comment>
<dbReference type="PANTHER" id="PTHR11215">
    <property type="entry name" value="METAL DEPENDENT HYDROLASE - RELATED"/>
    <property type="match status" value="1"/>
</dbReference>
<accession>A0A1J1GS25</accession>
<protein>
    <submittedName>
        <fullName evidence="2">Uncharacterized protein</fullName>
    </submittedName>
</protein>
<gene>
    <name evidence="2" type="ORF">PGAL8A_00155200</name>
</gene>
<evidence type="ECO:0000313" key="3">
    <source>
        <dbReference type="Proteomes" id="UP000220797"/>
    </source>
</evidence>
<dbReference type="GO" id="GO:0005634">
    <property type="term" value="C:nucleus"/>
    <property type="evidence" value="ECO:0007669"/>
    <property type="project" value="TreeGrafter"/>
</dbReference>
<proteinExistence type="inferred from homology"/>
<sequence length="375" mass="44395">MKTLIGKYRVLLRNICENISFRKRKKKNKLYKVNKIISIKRFLYASSIFCFSMQKIIGTHSGRFHTDEILASVMLKFLPEYKDATIIRTRDQDKLDKCDVVLDVGGVYNHEMKRYDHHQKEFNGTLDERHNIRLSSAGLIYKHYAKDIFRRGFNITDEDKVNVLYDKIYSAFIESIDAIDNGINQYEGEEKYQINTTLQNRVSRLNPNFLEDDIDEDERFMIASNLVKEEFLYFVNYYSNVWYLAKNITREAIENRFNFHKSGRVIHLSKNCPYYEHVYDIEEELNIKGDILFCIFFDRYKNYRCTAISKKNENFALRLPFPANFRGLRNEELEKVSNIKGLTFVHYSGFTSGGENLECLIKLVEATLKENNIEF</sequence>
<reference evidence="2" key="1">
    <citation type="submission" date="2015-04" db="EMBL/GenBank/DDBJ databases">
        <authorList>
            <consortium name="Pathogen Informatics"/>
        </authorList>
    </citation>
    <scope>NUCLEOTIDE SEQUENCE [LARGE SCALE GENOMIC DNA]</scope>
    <source>
        <strain evidence="2">8A</strain>
    </source>
</reference>
<dbReference type="RefSeq" id="XP_028526664.1">
    <property type="nucleotide sequence ID" value="XM_028675098.1"/>
</dbReference>
<dbReference type="AlphaFoldDB" id="A0A1J1GS25"/>
<dbReference type="EMBL" id="CVMV01000019">
    <property type="protein sequence ID" value="CRG93843.1"/>
    <property type="molecule type" value="Genomic_DNA"/>
</dbReference>
<evidence type="ECO:0000256" key="1">
    <source>
        <dbReference type="ARBA" id="ARBA00010105"/>
    </source>
</evidence>
<name>A0A1J1GS25_PLAGA</name>
<dbReference type="GO" id="GO:0005737">
    <property type="term" value="C:cytoplasm"/>
    <property type="evidence" value="ECO:0007669"/>
    <property type="project" value="TreeGrafter"/>
</dbReference>
<dbReference type="PANTHER" id="PTHR11215:SF1">
    <property type="entry name" value="MYG1 EXONUCLEASE"/>
    <property type="match status" value="1"/>
</dbReference>